<keyword evidence="5" id="KW-1185">Reference proteome</keyword>
<comment type="cofactor">
    <cofactor evidence="1">
        <name>Mg(2+)</name>
        <dbReference type="ChEBI" id="CHEBI:18420"/>
    </cofactor>
</comment>
<dbReference type="GO" id="GO:0004081">
    <property type="term" value="F:bis(5'-nucleosyl)-tetraphosphatase (asymmetrical) activity"/>
    <property type="evidence" value="ECO:0007669"/>
    <property type="project" value="TreeGrafter"/>
</dbReference>
<dbReference type="PANTHER" id="PTHR21340:SF0">
    <property type="entry name" value="BIS(5'-NUCLEOSYL)-TETRAPHOSPHATASE [ASYMMETRICAL]"/>
    <property type="match status" value="1"/>
</dbReference>
<dbReference type="AlphaFoldDB" id="A0A917BZ22"/>
<feature type="domain" description="Nudix hydrolase" evidence="3">
    <location>
        <begin position="9"/>
        <end position="138"/>
    </location>
</feature>
<dbReference type="SUPFAM" id="SSF55811">
    <property type="entry name" value="Nudix"/>
    <property type="match status" value="1"/>
</dbReference>
<dbReference type="EMBL" id="BMHV01000009">
    <property type="protein sequence ID" value="GGF62692.1"/>
    <property type="molecule type" value="Genomic_DNA"/>
</dbReference>
<dbReference type="PROSITE" id="PS51462">
    <property type="entry name" value="NUDIX"/>
    <property type="match status" value="1"/>
</dbReference>
<dbReference type="Pfam" id="PF00293">
    <property type="entry name" value="NUDIX"/>
    <property type="match status" value="1"/>
</dbReference>
<dbReference type="Proteomes" id="UP000632498">
    <property type="component" value="Unassembled WGS sequence"/>
</dbReference>
<dbReference type="PROSITE" id="PS00893">
    <property type="entry name" value="NUDIX_BOX"/>
    <property type="match status" value="1"/>
</dbReference>
<comment type="caution">
    <text evidence="4">The sequence shown here is derived from an EMBL/GenBank/DDBJ whole genome shotgun (WGS) entry which is preliminary data.</text>
</comment>
<proteinExistence type="predicted"/>
<dbReference type="GO" id="GO:0006754">
    <property type="term" value="P:ATP biosynthetic process"/>
    <property type="evidence" value="ECO:0007669"/>
    <property type="project" value="TreeGrafter"/>
</dbReference>
<dbReference type="Gene3D" id="3.90.79.10">
    <property type="entry name" value="Nucleoside Triphosphate Pyrophosphohydrolase"/>
    <property type="match status" value="1"/>
</dbReference>
<gene>
    <name evidence="4" type="ORF">GCM10011332_15730</name>
</gene>
<keyword evidence="2" id="KW-0378">Hydrolase</keyword>
<evidence type="ECO:0000259" key="3">
    <source>
        <dbReference type="PROSITE" id="PS51462"/>
    </source>
</evidence>
<evidence type="ECO:0000256" key="2">
    <source>
        <dbReference type="ARBA" id="ARBA00022801"/>
    </source>
</evidence>
<reference evidence="4" key="1">
    <citation type="journal article" date="2014" name="Int. J. Syst. Evol. Microbiol.">
        <title>Complete genome sequence of Corynebacterium casei LMG S-19264T (=DSM 44701T), isolated from a smear-ripened cheese.</title>
        <authorList>
            <consortium name="US DOE Joint Genome Institute (JGI-PGF)"/>
            <person name="Walter F."/>
            <person name="Albersmeier A."/>
            <person name="Kalinowski J."/>
            <person name="Ruckert C."/>
        </authorList>
    </citation>
    <scope>NUCLEOTIDE SEQUENCE</scope>
    <source>
        <strain evidence="4">CGMCC 1.15254</strain>
    </source>
</reference>
<evidence type="ECO:0000256" key="1">
    <source>
        <dbReference type="ARBA" id="ARBA00001946"/>
    </source>
</evidence>
<dbReference type="InterPro" id="IPR015797">
    <property type="entry name" value="NUDIX_hydrolase-like_dom_sf"/>
</dbReference>
<dbReference type="InterPro" id="IPR000086">
    <property type="entry name" value="NUDIX_hydrolase_dom"/>
</dbReference>
<dbReference type="RefSeq" id="WP_188663603.1">
    <property type="nucleotide sequence ID" value="NZ_BMHV01000009.1"/>
</dbReference>
<sequence length="144" mass="16514">MTAFVNDAALFTVSQKAILKDKKGRILMMEKTGKSHWDLPGGKLDEGEDMVAGLEREIIEETHLHKVHVGQIIYAGRRSFEEAGKPERVILFYLCECDQKFEKIKLSDEHNEWRLLSADDIKDQKKYEINPVVRAALKIAFALK</sequence>
<accession>A0A917BZ22</accession>
<dbReference type="GO" id="GO:0006167">
    <property type="term" value="P:AMP biosynthetic process"/>
    <property type="evidence" value="ECO:0007669"/>
    <property type="project" value="TreeGrafter"/>
</dbReference>
<evidence type="ECO:0000313" key="4">
    <source>
        <dbReference type="EMBL" id="GGF62692.1"/>
    </source>
</evidence>
<dbReference type="InterPro" id="IPR020084">
    <property type="entry name" value="NUDIX_hydrolase_CS"/>
</dbReference>
<evidence type="ECO:0000313" key="5">
    <source>
        <dbReference type="Proteomes" id="UP000632498"/>
    </source>
</evidence>
<dbReference type="InterPro" id="IPR051325">
    <property type="entry name" value="Nudix_hydrolase_domain"/>
</dbReference>
<protein>
    <recommendedName>
        <fullName evidence="3">Nudix hydrolase domain-containing protein</fullName>
    </recommendedName>
</protein>
<name>A0A917BZ22_9PROT</name>
<reference evidence="4" key="2">
    <citation type="submission" date="2020-09" db="EMBL/GenBank/DDBJ databases">
        <authorList>
            <person name="Sun Q."/>
            <person name="Zhou Y."/>
        </authorList>
    </citation>
    <scope>NUCLEOTIDE SEQUENCE</scope>
    <source>
        <strain evidence="4">CGMCC 1.15254</strain>
    </source>
</reference>
<dbReference type="PANTHER" id="PTHR21340">
    <property type="entry name" value="DIADENOSINE 5,5-P1,P4-TETRAPHOSPHATE PYROPHOSPHOHYDROLASE MUTT"/>
    <property type="match status" value="1"/>
</dbReference>
<organism evidence="4 5">
    <name type="scientific">Terasakiella brassicae</name>
    <dbReference type="NCBI Taxonomy" id="1634917"/>
    <lineage>
        <taxon>Bacteria</taxon>
        <taxon>Pseudomonadati</taxon>
        <taxon>Pseudomonadota</taxon>
        <taxon>Alphaproteobacteria</taxon>
        <taxon>Rhodospirillales</taxon>
        <taxon>Terasakiellaceae</taxon>
        <taxon>Terasakiella</taxon>
    </lineage>
</organism>